<sequence length="65" mass="6881">MTLLVLLALPVVVDDDNGDGDGSIATGSLSSTLSLLNAFARLFSSSSNLCFFVKFNDLLVCRLRG</sequence>
<feature type="signal peptide" evidence="1">
    <location>
        <begin position="1"/>
        <end position="15"/>
    </location>
</feature>
<evidence type="ECO:0000256" key="1">
    <source>
        <dbReference type="SAM" id="SignalP"/>
    </source>
</evidence>
<dbReference type="AlphaFoldDB" id="A0AAP0F4Z3"/>
<evidence type="ECO:0000313" key="3">
    <source>
        <dbReference type="Proteomes" id="UP001417504"/>
    </source>
</evidence>
<dbReference type="EMBL" id="JBBNAE010000008">
    <property type="protein sequence ID" value="KAK9102542.1"/>
    <property type="molecule type" value="Genomic_DNA"/>
</dbReference>
<comment type="caution">
    <text evidence="2">The sequence shown here is derived from an EMBL/GenBank/DDBJ whole genome shotgun (WGS) entry which is preliminary data.</text>
</comment>
<organism evidence="2 3">
    <name type="scientific">Stephania japonica</name>
    <dbReference type="NCBI Taxonomy" id="461633"/>
    <lineage>
        <taxon>Eukaryota</taxon>
        <taxon>Viridiplantae</taxon>
        <taxon>Streptophyta</taxon>
        <taxon>Embryophyta</taxon>
        <taxon>Tracheophyta</taxon>
        <taxon>Spermatophyta</taxon>
        <taxon>Magnoliopsida</taxon>
        <taxon>Ranunculales</taxon>
        <taxon>Menispermaceae</taxon>
        <taxon>Menispermoideae</taxon>
        <taxon>Cissampelideae</taxon>
        <taxon>Stephania</taxon>
    </lineage>
</organism>
<keyword evidence="3" id="KW-1185">Reference proteome</keyword>
<reference evidence="2 3" key="1">
    <citation type="submission" date="2024-01" db="EMBL/GenBank/DDBJ databases">
        <title>Genome assemblies of Stephania.</title>
        <authorList>
            <person name="Yang L."/>
        </authorList>
    </citation>
    <scope>NUCLEOTIDE SEQUENCE [LARGE SCALE GENOMIC DNA]</scope>
    <source>
        <strain evidence="2">QJT</strain>
        <tissue evidence="2">Leaf</tissue>
    </source>
</reference>
<feature type="chain" id="PRO_5042972160" description="Secreted protein" evidence="1">
    <location>
        <begin position="16"/>
        <end position="65"/>
    </location>
</feature>
<accession>A0AAP0F4Z3</accession>
<evidence type="ECO:0000313" key="2">
    <source>
        <dbReference type="EMBL" id="KAK9102542.1"/>
    </source>
</evidence>
<protein>
    <recommendedName>
        <fullName evidence="4">Secreted protein</fullName>
    </recommendedName>
</protein>
<gene>
    <name evidence="2" type="ORF">Sjap_019796</name>
</gene>
<evidence type="ECO:0008006" key="4">
    <source>
        <dbReference type="Google" id="ProtNLM"/>
    </source>
</evidence>
<name>A0AAP0F4Z3_9MAGN</name>
<proteinExistence type="predicted"/>
<keyword evidence="1" id="KW-0732">Signal</keyword>
<dbReference type="Proteomes" id="UP001417504">
    <property type="component" value="Unassembled WGS sequence"/>
</dbReference>